<feature type="domain" description="4Fe-4S Mo/W bis-MGD-type" evidence="6">
    <location>
        <begin position="1"/>
        <end position="57"/>
    </location>
</feature>
<dbReference type="PROSITE" id="PS51669">
    <property type="entry name" value="4FE4S_MOW_BIS_MGD"/>
    <property type="match status" value="1"/>
</dbReference>
<evidence type="ECO:0000256" key="1">
    <source>
        <dbReference type="ARBA" id="ARBA00022485"/>
    </source>
</evidence>
<dbReference type="Pfam" id="PF04879">
    <property type="entry name" value="Molybdop_Fe4S4"/>
    <property type="match status" value="1"/>
</dbReference>
<dbReference type="InterPro" id="IPR009010">
    <property type="entry name" value="Asp_de-COase-like_dom_sf"/>
</dbReference>
<dbReference type="SUPFAM" id="SSF53706">
    <property type="entry name" value="Formate dehydrogenase/DMSO reductase, domains 1-3"/>
    <property type="match status" value="1"/>
</dbReference>
<keyword evidence="5" id="KW-0411">Iron-sulfur</keyword>
<dbReference type="Gene3D" id="2.20.25.90">
    <property type="entry name" value="ADC-like domains"/>
    <property type="match status" value="1"/>
</dbReference>
<dbReference type="Pfam" id="PF01568">
    <property type="entry name" value="Molydop_binding"/>
    <property type="match status" value="1"/>
</dbReference>
<dbReference type="GO" id="GO:0003954">
    <property type="term" value="F:NADH dehydrogenase activity"/>
    <property type="evidence" value="ECO:0007669"/>
    <property type="project" value="TreeGrafter"/>
</dbReference>
<dbReference type="Gene3D" id="3.40.50.740">
    <property type="match status" value="1"/>
</dbReference>
<evidence type="ECO:0000256" key="4">
    <source>
        <dbReference type="ARBA" id="ARBA00023004"/>
    </source>
</evidence>
<dbReference type="InterPro" id="IPR006657">
    <property type="entry name" value="MoPterin_dinucl-bd_dom"/>
</dbReference>
<dbReference type="AlphaFoldDB" id="A1ASR9"/>
<dbReference type="InterPro" id="IPR027467">
    <property type="entry name" value="MopterinOxRdtase_cofactor_BS"/>
</dbReference>
<dbReference type="EMBL" id="CP000482">
    <property type="protein sequence ID" value="ABL00399.1"/>
    <property type="molecule type" value="Genomic_DNA"/>
</dbReference>
<dbReference type="PROSITE" id="PS00551">
    <property type="entry name" value="MOLYBDOPTERIN_PROK_1"/>
    <property type="match status" value="1"/>
</dbReference>
<dbReference type="EMBL" id="CP000482">
    <property type="protein sequence ID" value="ABL00390.1"/>
    <property type="molecule type" value="Genomic_DNA"/>
</dbReference>
<dbReference type="Proteomes" id="UP000006732">
    <property type="component" value="Chromosome"/>
</dbReference>
<dbReference type="GO" id="GO:0046872">
    <property type="term" value="F:metal ion binding"/>
    <property type="evidence" value="ECO:0007669"/>
    <property type="project" value="UniProtKB-KW"/>
</dbReference>
<keyword evidence="1" id="KW-0004">4Fe-4S</keyword>
<evidence type="ECO:0000256" key="5">
    <source>
        <dbReference type="ARBA" id="ARBA00023014"/>
    </source>
</evidence>
<dbReference type="Pfam" id="PF00384">
    <property type="entry name" value="Molybdopterin"/>
    <property type="match status" value="1"/>
</dbReference>
<dbReference type="PANTHER" id="PTHR43105">
    <property type="entry name" value="RESPIRATORY NITRATE REDUCTASE"/>
    <property type="match status" value="1"/>
</dbReference>
<dbReference type="PANTHER" id="PTHR43105:SF14">
    <property type="entry name" value="FORMATE DEHYDROGENASE H"/>
    <property type="match status" value="1"/>
</dbReference>
<dbReference type="InterPro" id="IPR050123">
    <property type="entry name" value="Prok_molybdopt-oxidoreductase"/>
</dbReference>
<dbReference type="GO" id="GO:0051539">
    <property type="term" value="F:4 iron, 4 sulfur cluster binding"/>
    <property type="evidence" value="ECO:0007669"/>
    <property type="project" value="UniProtKB-KW"/>
</dbReference>
<dbReference type="InterPro" id="IPR006655">
    <property type="entry name" value="Mopterin_OxRdtase_prok_CS"/>
</dbReference>
<dbReference type="GO" id="GO:0022904">
    <property type="term" value="P:respiratory electron transport chain"/>
    <property type="evidence" value="ECO:0007669"/>
    <property type="project" value="TreeGrafter"/>
</dbReference>
<keyword evidence="3" id="KW-0560">Oxidoreductase</keyword>
<keyword evidence="4" id="KW-0408">Iron</keyword>
<name>A1ASR9_PELPD</name>
<dbReference type="PROSITE" id="PS00490">
    <property type="entry name" value="MOLYBDOPTERIN_PROK_2"/>
    <property type="match status" value="1"/>
</dbReference>
<evidence type="ECO:0000256" key="3">
    <source>
        <dbReference type="ARBA" id="ARBA00023002"/>
    </source>
</evidence>
<evidence type="ECO:0000256" key="2">
    <source>
        <dbReference type="ARBA" id="ARBA00022723"/>
    </source>
</evidence>
<keyword evidence="2" id="KW-0479">Metal-binding</keyword>
<dbReference type="SUPFAM" id="SSF50692">
    <property type="entry name" value="ADC-like"/>
    <property type="match status" value="1"/>
</dbReference>
<gene>
    <name evidence="7" type="ordered locus">Ppro_2790</name>
    <name evidence="8" type="ordered locus">Ppro_2799</name>
</gene>
<evidence type="ECO:0000313" key="7">
    <source>
        <dbReference type="EMBL" id="ABL00390.1"/>
    </source>
</evidence>
<dbReference type="HOGENOM" id="CLU_000422_4_0_7"/>
<protein>
    <submittedName>
        <fullName evidence="7">Molybdopterin oxidoreductase</fullName>
    </submittedName>
</protein>
<dbReference type="STRING" id="338966.Ppro_2790"/>
<dbReference type="KEGG" id="ppd:Ppro_2790"/>
<dbReference type="InterPro" id="IPR006963">
    <property type="entry name" value="Mopterin_OxRdtase_4Fe-4S_dom"/>
</dbReference>
<reference evidence="7 9" key="1">
    <citation type="submission" date="2006-10" db="EMBL/GenBank/DDBJ databases">
        <title>Complete sequence of chromosome of Pelobacter propionicus DSM 2379.</title>
        <authorList>
            <consortium name="US DOE Joint Genome Institute"/>
            <person name="Copeland A."/>
            <person name="Lucas S."/>
            <person name="Lapidus A."/>
            <person name="Barry K."/>
            <person name="Detter J.C."/>
            <person name="Glavina del Rio T."/>
            <person name="Hammon N."/>
            <person name="Israni S."/>
            <person name="Dalin E."/>
            <person name="Tice H."/>
            <person name="Pitluck S."/>
            <person name="Saunders E."/>
            <person name="Brettin T."/>
            <person name="Bruce D."/>
            <person name="Han C."/>
            <person name="Tapia R."/>
            <person name="Schmutz J."/>
            <person name="Larimer F."/>
            <person name="Land M."/>
            <person name="Hauser L."/>
            <person name="Kyrpides N."/>
            <person name="Kim E."/>
            <person name="Lovley D."/>
            <person name="Richardson P."/>
        </authorList>
    </citation>
    <scope>NUCLEOTIDE SEQUENCE [LARGE SCALE GENOMIC DNA]</scope>
    <source>
        <strain evidence="7">DSM 2379</strain>
        <strain evidence="9">DSM 2379 / NBRC 103807 / OttBd1</strain>
    </source>
</reference>
<evidence type="ECO:0000259" key="6">
    <source>
        <dbReference type="PROSITE" id="PS51669"/>
    </source>
</evidence>
<dbReference type="GO" id="GO:0043546">
    <property type="term" value="F:molybdopterin cofactor binding"/>
    <property type="evidence" value="ECO:0007669"/>
    <property type="project" value="InterPro"/>
</dbReference>
<dbReference type="SMART" id="SM00926">
    <property type="entry name" value="Molybdop_Fe4S4"/>
    <property type="match status" value="1"/>
</dbReference>
<proteinExistence type="predicted"/>
<dbReference type="InterPro" id="IPR006656">
    <property type="entry name" value="Mopterin_OxRdtase"/>
</dbReference>
<sequence>MAQSLTTCTFCGVGCGLYLETTPERIAGVYPSVSHPANKGKICIRGWHVHEVASSPDRLKAPLLRKNGQLEEVTWQEAYEFIASRLKEIKGASGPDSIAFLNSPRCCNEESYLLQKLARSVIGTNNVDHGAGVYSNNSVNVLLDMLGVAAATNSIDDLEQSDLIIVDGVDLARQLPTVAGTVLRARLSGAKLVVIGERRQRVAENADWFLQINPGTEAVLYGAMAKLIVDHGLMDLAFIKANCSDYDAFLAQAKQYDLIAAAQTCGVPAEQIEAVAVAYAKSKSSAILYSTGAETRDSDSIRAAVNLALLAGQIGKVGSGIFPLAEHNNLQGTCDMGMLPDRLPGYRPLSAGSELESVYGAKLPATPGVTAAAVLKDRAKGKIKAVWLDRYDPVNTAALGSAAKALEECELVIVQHLFLTETAKLADVVLPTTAFGEETVSFTSTERRIQLARQAVPAPQGITPAWQQIAQVAKALGSDWNYADAAAVMAEIGRAVPSYSAADYDSLGVEFGRQWPCTKDAPHGTPILFSGGSGSFKFVPVAKPSAPAALSTDFPFTLVLGNSSYYWNQNVLIAHSEILKREYRVMLLDYPQGFVEINADDAKEMKIRDKQKIKLCGGSGCAVTVARVTPEVKRGTVFVPYQELSQMQAMRGADDARFLAVRVETEVA</sequence>
<dbReference type="Gene3D" id="3.40.228.10">
    <property type="entry name" value="Dimethylsulfoxide Reductase, domain 2"/>
    <property type="match status" value="1"/>
</dbReference>
<keyword evidence="9" id="KW-1185">Reference proteome</keyword>
<dbReference type="OrthoDB" id="9816402at2"/>
<dbReference type="KEGG" id="ppd:Ppro_2799"/>
<dbReference type="Gene3D" id="2.40.40.20">
    <property type="match status" value="1"/>
</dbReference>
<evidence type="ECO:0000313" key="8">
    <source>
        <dbReference type="EMBL" id="ABL00399.1"/>
    </source>
</evidence>
<evidence type="ECO:0000313" key="9">
    <source>
        <dbReference type="Proteomes" id="UP000006732"/>
    </source>
</evidence>
<organism evidence="7 9">
    <name type="scientific">Pelobacter propionicus (strain DSM 2379 / NBRC 103807 / OttBd1)</name>
    <dbReference type="NCBI Taxonomy" id="338966"/>
    <lineage>
        <taxon>Bacteria</taxon>
        <taxon>Pseudomonadati</taxon>
        <taxon>Thermodesulfobacteriota</taxon>
        <taxon>Desulfuromonadia</taxon>
        <taxon>Desulfuromonadales</taxon>
        <taxon>Desulfuromonadaceae</taxon>
        <taxon>Pelobacter</taxon>
    </lineage>
</organism>
<dbReference type="eggNOG" id="COG3383">
    <property type="taxonomic scope" value="Bacteria"/>
</dbReference>
<accession>A1ASR9</accession>
<dbReference type="GO" id="GO:0016020">
    <property type="term" value="C:membrane"/>
    <property type="evidence" value="ECO:0007669"/>
    <property type="project" value="TreeGrafter"/>
</dbReference>
<dbReference type="RefSeq" id="WP_011736639.1">
    <property type="nucleotide sequence ID" value="NC_008609.1"/>
</dbReference>